<evidence type="ECO:0000313" key="2">
    <source>
        <dbReference type="EMBL" id="PRQ28921.1"/>
    </source>
</evidence>
<dbReference type="InterPro" id="IPR055314">
    <property type="entry name" value="At2g29880-like"/>
</dbReference>
<name>A0A2P6Q415_ROSCH</name>
<comment type="caution">
    <text evidence="2">The sequence shown here is derived from an EMBL/GenBank/DDBJ whole genome shotgun (WGS) entry which is preliminary data.</text>
</comment>
<reference evidence="2 3" key="1">
    <citation type="journal article" date="2018" name="Nat. Genet.">
        <title>The Rosa genome provides new insights in the design of modern roses.</title>
        <authorList>
            <person name="Bendahmane M."/>
        </authorList>
    </citation>
    <scope>NUCLEOTIDE SEQUENCE [LARGE SCALE GENOMIC DNA]</scope>
    <source>
        <strain evidence="3">cv. Old Blush</strain>
    </source>
</reference>
<dbReference type="AlphaFoldDB" id="A0A2P6Q415"/>
<dbReference type="Pfam" id="PF24769">
    <property type="entry name" value="At2g29880_C"/>
    <property type="match status" value="1"/>
</dbReference>
<dbReference type="EMBL" id="PDCK01000043">
    <property type="protein sequence ID" value="PRQ28921.1"/>
    <property type="molecule type" value="Genomic_DNA"/>
</dbReference>
<dbReference type="Proteomes" id="UP000238479">
    <property type="component" value="Chromosome 5"/>
</dbReference>
<keyword evidence="3" id="KW-1185">Reference proteome</keyword>
<evidence type="ECO:0000259" key="1">
    <source>
        <dbReference type="Pfam" id="PF24769"/>
    </source>
</evidence>
<proteinExistence type="predicted"/>
<dbReference type="PANTHER" id="PTHR47864:SF2">
    <property type="entry name" value="MYB_SANT-LIKE DNA-BINDING DOMAIN PROTEIN"/>
    <property type="match status" value="1"/>
</dbReference>
<feature type="domain" description="At2g29880-like C-terminal" evidence="1">
    <location>
        <begin position="51"/>
        <end position="97"/>
    </location>
</feature>
<dbReference type="Gramene" id="PRQ28921">
    <property type="protein sequence ID" value="PRQ28921"/>
    <property type="gene ID" value="RchiOBHm_Chr5g0008231"/>
</dbReference>
<protein>
    <recommendedName>
        <fullName evidence="1">At2g29880-like C-terminal domain-containing protein</fullName>
    </recommendedName>
</protein>
<sequence>MNQNGVSKGSSSSIENTYESRIIQSLDKISTSFERLYNLLEKRERERQYTVWDAIKEIPNLDQGTRFTALDMIDTKTKKDAFLKMSPEERLNWIFYKMQGV</sequence>
<gene>
    <name evidence="2" type="ORF">RchiOBHm_Chr5g0008231</name>
</gene>
<evidence type="ECO:0000313" key="3">
    <source>
        <dbReference type="Proteomes" id="UP000238479"/>
    </source>
</evidence>
<dbReference type="OMA" id="TDFREVH"/>
<dbReference type="PANTHER" id="PTHR47864">
    <property type="entry name" value="TRANSMEMBRANE PROTEIN"/>
    <property type="match status" value="1"/>
</dbReference>
<organism evidence="2 3">
    <name type="scientific">Rosa chinensis</name>
    <name type="common">China rose</name>
    <dbReference type="NCBI Taxonomy" id="74649"/>
    <lineage>
        <taxon>Eukaryota</taxon>
        <taxon>Viridiplantae</taxon>
        <taxon>Streptophyta</taxon>
        <taxon>Embryophyta</taxon>
        <taxon>Tracheophyta</taxon>
        <taxon>Spermatophyta</taxon>
        <taxon>Magnoliopsida</taxon>
        <taxon>eudicotyledons</taxon>
        <taxon>Gunneridae</taxon>
        <taxon>Pentapetalae</taxon>
        <taxon>rosids</taxon>
        <taxon>fabids</taxon>
        <taxon>Rosales</taxon>
        <taxon>Rosaceae</taxon>
        <taxon>Rosoideae</taxon>
        <taxon>Rosoideae incertae sedis</taxon>
        <taxon>Rosa</taxon>
    </lineage>
</organism>
<accession>A0A2P6Q415</accession>
<dbReference type="InterPro" id="IPR056253">
    <property type="entry name" value="At2g29880-like_C"/>
</dbReference>